<dbReference type="PaxDb" id="243274-THEMA_07285"/>
<sequence length="246" mass="29146">MILCLNLVISFLVNRDVSQIVIAIMTYPLGLVVPLKKKKLRFEGVGKPQKVERINLMKRSFKEAIFFGQDEDKKRSILRLSEDVEKGKVPPERLISASKRLMKNSGVDVGLYTTESIERVEKSFEKEEEILLNIENLDDKSEELYERVWDYLEADFVSGKLKEYYRFLLLDRLKLLGKDERYFIMKYRVERNLEVLWEGLKQTRSPLIYRTLLFELLKRRNYPELRQLKLFFSKSEKDKDSGTSQS</sequence>
<dbReference type="OrthoDB" id="37840at2"/>
<dbReference type="PIR" id="G72257">
    <property type="entry name" value="G72257"/>
</dbReference>
<dbReference type="Proteomes" id="UP000008183">
    <property type="component" value="Chromosome"/>
</dbReference>
<accession>Q9X1C6</accession>
<dbReference type="KEGG" id="tmm:Tmari_1413"/>
<dbReference type="KEGG" id="tma:TM1406"/>
<reference evidence="1 2" key="1">
    <citation type="journal article" date="1999" name="Nature">
        <title>Evidence for lateral gene transfer between Archaea and Bacteria from genome sequence of Thermotoga maritima.</title>
        <authorList>
            <person name="Nelson K.E."/>
            <person name="Clayton R.A."/>
            <person name="Gill S.R."/>
            <person name="Gwinn M.L."/>
            <person name="Dodson R.J."/>
            <person name="Haft D.H."/>
            <person name="Hickey E.K."/>
            <person name="Peterson J.D."/>
            <person name="Nelson W.C."/>
            <person name="Ketchum K.A."/>
            <person name="McDonald L."/>
            <person name="Utterback T.R."/>
            <person name="Malek J.A."/>
            <person name="Linher K.D."/>
            <person name="Garrett M.M."/>
            <person name="Stewart A.M."/>
            <person name="Cotton M.D."/>
            <person name="Pratt M.S."/>
            <person name="Phillips C.A."/>
            <person name="Richardson D."/>
            <person name="Heidelberg J."/>
            <person name="Sutton G.G."/>
            <person name="Fleischmann R.D."/>
            <person name="White O."/>
            <person name="Salzberg S.L."/>
            <person name="Smith H.O."/>
            <person name="Venter J.C."/>
            <person name="Fraser C.M."/>
        </authorList>
    </citation>
    <scope>NUCLEOTIDE SEQUENCE [LARGE SCALE GENOMIC DNA]</scope>
    <source>
        <strain evidence="2">ATCC 43589 / DSM 3109 / JCM 10099 / NBRC 100826 / MSB8</strain>
    </source>
</reference>
<keyword evidence="2" id="KW-1185">Reference proteome</keyword>
<gene>
    <name evidence="1" type="ordered locus">TM_1406</name>
</gene>
<dbReference type="AlphaFoldDB" id="Q9X1C6"/>
<name>Q9X1C6_THEMA</name>
<protein>
    <submittedName>
        <fullName evidence="1">Uncharacterized protein</fullName>
    </submittedName>
</protein>
<dbReference type="PATRIC" id="fig|243274.5.peg.1418"/>
<dbReference type="KEGG" id="tmw:THMA_1435"/>
<dbReference type="InParanoid" id="Q9X1C6"/>
<evidence type="ECO:0000313" key="2">
    <source>
        <dbReference type="Proteomes" id="UP000008183"/>
    </source>
</evidence>
<organism evidence="1 2">
    <name type="scientific">Thermotoga maritima (strain ATCC 43589 / DSM 3109 / JCM 10099 / NBRC 100826 / MSB8)</name>
    <dbReference type="NCBI Taxonomy" id="243274"/>
    <lineage>
        <taxon>Bacteria</taxon>
        <taxon>Thermotogati</taxon>
        <taxon>Thermotogota</taxon>
        <taxon>Thermotogae</taxon>
        <taxon>Thermotogales</taxon>
        <taxon>Thermotogaceae</taxon>
        <taxon>Thermotoga</taxon>
    </lineage>
</organism>
<evidence type="ECO:0000313" key="1">
    <source>
        <dbReference type="EMBL" id="AAD36477.1"/>
    </source>
</evidence>
<proteinExistence type="predicted"/>
<dbReference type="EMBL" id="AE000512">
    <property type="protein sequence ID" value="AAD36477.1"/>
    <property type="molecule type" value="Genomic_DNA"/>
</dbReference>
<dbReference type="EnsemblBacteria" id="AAD36477">
    <property type="protein sequence ID" value="AAD36477"/>
    <property type="gene ID" value="TM_1406"/>
</dbReference>